<organism evidence="2 3">
    <name type="scientific">Sesamum indicum</name>
    <name type="common">Oriental sesame</name>
    <name type="synonym">Sesamum orientale</name>
    <dbReference type="NCBI Taxonomy" id="4182"/>
    <lineage>
        <taxon>Eukaryota</taxon>
        <taxon>Viridiplantae</taxon>
        <taxon>Streptophyta</taxon>
        <taxon>Embryophyta</taxon>
        <taxon>Tracheophyta</taxon>
        <taxon>Spermatophyta</taxon>
        <taxon>Magnoliopsida</taxon>
        <taxon>eudicotyledons</taxon>
        <taxon>Gunneridae</taxon>
        <taxon>Pentapetalae</taxon>
        <taxon>asterids</taxon>
        <taxon>lamiids</taxon>
        <taxon>Lamiales</taxon>
        <taxon>Pedaliaceae</taxon>
        <taxon>Sesamum</taxon>
    </lineage>
</organism>
<dbReference type="InParanoid" id="A0A6I9UI44"/>
<dbReference type="PANTHER" id="PTHR37244">
    <property type="entry name" value="NADP-SPECIFIC GLUTAMATE DEHYDROGENASE"/>
    <property type="match status" value="1"/>
</dbReference>
<reference evidence="3" key="1">
    <citation type="submission" date="2025-08" db="UniProtKB">
        <authorList>
            <consortium name="RefSeq"/>
        </authorList>
    </citation>
    <scope>IDENTIFICATION</scope>
</reference>
<sequence>MCRGFQQNERERLKIKAFSTRLSASCSKNKARLPDFLTLHYLPRINGSLMEINGSNLRPDSPAFVTLHRVLSSESSRGAVYASKERVAVCEGVRFEIYVGDVKVLKGIFRKDEGEKWKMDCKLEDFVEGVDDAEVLVAPEGPAAVMSEKMEMVGDRRRRQRRRRKCCELEEIPEEREEGELGSDMCRCCECSGEEGIEGGENDMEVEMEMEMEMEGVKWAVDVGIWVVCLGVGYLVSRASSPNRLRRKKRFI</sequence>
<dbReference type="AlphaFoldDB" id="A0A6I9UI44"/>
<protein>
    <submittedName>
        <fullName evidence="3">Uncharacterized protein At1g01500</fullName>
    </submittedName>
</protein>
<keyword evidence="2" id="KW-1185">Reference proteome</keyword>
<keyword evidence="1" id="KW-0812">Transmembrane</keyword>
<dbReference type="KEGG" id="sind:105179471"/>
<accession>A0A6I9UI44</accession>
<dbReference type="FunCoup" id="A0A6I9UI44">
    <property type="interactions" value="138"/>
</dbReference>
<dbReference type="Proteomes" id="UP000504604">
    <property type="component" value="Unplaced"/>
</dbReference>
<proteinExistence type="predicted"/>
<keyword evidence="1" id="KW-0472">Membrane</keyword>
<dbReference type="GeneID" id="105179471"/>
<dbReference type="OrthoDB" id="1915921at2759"/>
<feature type="transmembrane region" description="Helical" evidence="1">
    <location>
        <begin position="219"/>
        <end position="237"/>
    </location>
</feature>
<keyword evidence="1" id="KW-1133">Transmembrane helix</keyword>
<name>A0A6I9UI44_SESIN</name>
<evidence type="ECO:0000256" key="1">
    <source>
        <dbReference type="SAM" id="Phobius"/>
    </source>
</evidence>
<dbReference type="RefSeq" id="XP_011101399.1">
    <property type="nucleotide sequence ID" value="XM_011103097.2"/>
</dbReference>
<evidence type="ECO:0000313" key="3">
    <source>
        <dbReference type="RefSeq" id="XP_011101399.1"/>
    </source>
</evidence>
<dbReference type="PANTHER" id="PTHR37244:SF1">
    <property type="entry name" value="NADP-SPECIFIC GLUTAMATE DEHYDROGENASE"/>
    <property type="match status" value="1"/>
</dbReference>
<evidence type="ECO:0000313" key="2">
    <source>
        <dbReference type="Proteomes" id="UP000504604"/>
    </source>
</evidence>
<gene>
    <name evidence="3" type="primary">LOC105179471</name>
</gene>